<name>A0A518CU08_9PLAN</name>
<organism evidence="1 2">
    <name type="scientific">Polystyrenella longa</name>
    <dbReference type="NCBI Taxonomy" id="2528007"/>
    <lineage>
        <taxon>Bacteria</taxon>
        <taxon>Pseudomonadati</taxon>
        <taxon>Planctomycetota</taxon>
        <taxon>Planctomycetia</taxon>
        <taxon>Planctomycetales</taxon>
        <taxon>Planctomycetaceae</taxon>
        <taxon>Polystyrenella</taxon>
    </lineage>
</organism>
<evidence type="ECO:0000313" key="1">
    <source>
        <dbReference type="EMBL" id="QDU82688.1"/>
    </source>
</evidence>
<reference evidence="1 2" key="1">
    <citation type="submission" date="2019-02" db="EMBL/GenBank/DDBJ databases">
        <title>Deep-cultivation of Planctomycetes and their phenomic and genomic characterization uncovers novel biology.</title>
        <authorList>
            <person name="Wiegand S."/>
            <person name="Jogler M."/>
            <person name="Boedeker C."/>
            <person name="Pinto D."/>
            <person name="Vollmers J."/>
            <person name="Rivas-Marin E."/>
            <person name="Kohn T."/>
            <person name="Peeters S.H."/>
            <person name="Heuer A."/>
            <person name="Rast P."/>
            <person name="Oberbeckmann S."/>
            <person name="Bunk B."/>
            <person name="Jeske O."/>
            <person name="Meyerdierks A."/>
            <person name="Storesund J.E."/>
            <person name="Kallscheuer N."/>
            <person name="Luecker S."/>
            <person name="Lage O.M."/>
            <person name="Pohl T."/>
            <person name="Merkel B.J."/>
            <person name="Hornburger P."/>
            <person name="Mueller R.-W."/>
            <person name="Bruemmer F."/>
            <person name="Labrenz M."/>
            <person name="Spormann A.M."/>
            <person name="Op den Camp H."/>
            <person name="Overmann J."/>
            <person name="Amann R."/>
            <person name="Jetten M.S.M."/>
            <person name="Mascher T."/>
            <person name="Medema M.H."/>
            <person name="Devos D.P."/>
            <person name="Kaster A.-K."/>
            <person name="Ovreas L."/>
            <person name="Rohde M."/>
            <person name="Galperin M.Y."/>
            <person name="Jogler C."/>
        </authorList>
    </citation>
    <scope>NUCLEOTIDE SEQUENCE [LARGE SCALE GENOMIC DNA]</scope>
    <source>
        <strain evidence="1 2">Pla110</strain>
    </source>
</reference>
<gene>
    <name evidence="1" type="ORF">Pla110_44490</name>
</gene>
<sequence>MTPCQCDEPGYCEVHQREMPSGRFRQCKNEPGQFELFQVTLKKLGPRSKRLTGLGDIVERVIEKSGVGKLAKGCKGCQKRKHRLNELVPFKE</sequence>
<dbReference type="AlphaFoldDB" id="A0A518CU08"/>
<evidence type="ECO:0000313" key="2">
    <source>
        <dbReference type="Proteomes" id="UP000317178"/>
    </source>
</evidence>
<proteinExistence type="predicted"/>
<dbReference type="EMBL" id="CP036281">
    <property type="protein sequence ID" value="QDU82688.1"/>
    <property type="molecule type" value="Genomic_DNA"/>
</dbReference>
<dbReference type="Proteomes" id="UP000317178">
    <property type="component" value="Chromosome"/>
</dbReference>
<protein>
    <submittedName>
        <fullName evidence="1">Uncharacterized protein</fullName>
    </submittedName>
</protein>
<dbReference type="KEGG" id="plon:Pla110_44490"/>
<keyword evidence="2" id="KW-1185">Reference proteome</keyword>
<accession>A0A518CU08</accession>